<protein>
    <submittedName>
        <fullName evidence="1">Uncharacterized protein</fullName>
    </submittedName>
</protein>
<dbReference type="InterPro" id="IPR002816">
    <property type="entry name" value="TraB/PrgY/GumN_fam"/>
</dbReference>
<dbReference type="InterPro" id="IPR047111">
    <property type="entry name" value="YbaP-like"/>
</dbReference>
<dbReference type="Proteomes" id="UP000198238">
    <property type="component" value="Chromosome"/>
</dbReference>
<accession>A0A220S3L4</accession>
<gene>
    <name evidence="1" type="ORF">BG910_10015</name>
</gene>
<reference evidence="1 2" key="1">
    <citation type="submission" date="2017-06" db="EMBL/GenBank/DDBJ databases">
        <title>Neisseria chenwenguii sp. nov., isolated from the intestinal contents of Tibetan Plateau Pika in Yushu, Qinghai Province, China.</title>
        <authorList>
            <person name="Zhang G."/>
        </authorList>
    </citation>
    <scope>NUCLEOTIDE SEQUENCE [LARGE SCALE GENOMIC DNA]</scope>
    <source>
        <strain evidence="1 2">10023</strain>
    </source>
</reference>
<dbReference type="KEGG" id="nei:BG910_10015"/>
<evidence type="ECO:0000313" key="2">
    <source>
        <dbReference type="Proteomes" id="UP000198238"/>
    </source>
</evidence>
<name>A0A220S3L4_9NEIS</name>
<dbReference type="RefSeq" id="WP_089036709.1">
    <property type="nucleotide sequence ID" value="NZ_CP022278.1"/>
</dbReference>
<evidence type="ECO:0000313" key="1">
    <source>
        <dbReference type="EMBL" id="ASK28017.1"/>
    </source>
</evidence>
<dbReference type="OrthoDB" id="9025834at2"/>
<dbReference type="PANTHER" id="PTHR40590:SF1">
    <property type="entry name" value="CYTOPLASMIC PROTEIN"/>
    <property type="match status" value="1"/>
</dbReference>
<sequence>MKQLLTALIAASSLLMAACSAPAGQPSPKEADTALWKAVKKGAPDAYLLGTIHINRNGSILPSEVSDALKQSKQLVLETDLRKAQNPADPEVQQMAMMMYDTQNRIPLSKSLGSKRYQAVAAVLKQKNIPVPVAETDALRPWAFNMLIETTYLPDGYSVEAGTEMLLLQNKAADAAVVPLETLPESINYFTLLPNDVVLRSTDSFIAHHDGIQKDQLEMFTNYQQGRIRKLTANALNKEKAMRFTAEQDRETVWKWYTGTLLEARNRKWQHKLEKILPQAPTLAAVGTLHLFGETGMIESLRRMGYTVTPVMMKPQNEK</sequence>
<keyword evidence="2" id="KW-1185">Reference proteome</keyword>
<dbReference type="Pfam" id="PF01963">
    <property type="entry name" value="TraB_PrgY_gumN"/>
    <property type="match status" value="1"/>
</dbReference>
<dbReference type="PROSITE" id="PS51257">
    <property type="entry name" value="PROKAR_LIPOPROTEIN"/>
    <property type="match status" value="1"/>
</dbReference>
<dbReference type="CDD" id="cd14789">
    <property type="entry name" value="Tiki"/>
    <property type="match status" value="1"/>
</dbReference>
<organism evidence="1 2">
    <name type="scientific">Neisseria chenwenguii</name>
    <dbReference type="NCBI Taxonomy" id="1853278"/>
    <lineage>
        <taxon>Bacteria</taxon>
        <taxon>Pseudomonadati</taxon>
        <taxon>Pseudomonadota</taxon>
        <taxon>Betaproteobacteria</taxon>
        <taxon>Neisseriales</taxon>
        <taxon>Neisseriaceae</taxon>
        <taxon>Neisseria</taxon>
    </lineage>
</organism>
<dbReference type="EMBL" id="CP022278">
    <property type="protein sequence ID" value="ASK28017.1"/>
    <property type="molecule type" value="Genomic_DNA"/>
</dbReference>
<dbReference type="AlphaFoldDB" id="A0A220S3L4"/>
<proteinExistence type="predicted"/>
<dbReference type="PANTHER" id="PTHR40590">
    <property type="entry name" value="CYTOPLASMIC PROTEIN-RELATED"/>
    <property type="match status" value="1"/>
</dbReference>